<organism evidence="3 4">
    <name type="scientific">Pseudomonas auratipiscis</name>
    <dbReference type="NCBI Taxonomy" id="3115853"/>
    <lineage>
        <taxon>Bacteria</taxon>
        <taxon>Pseudomonadati</taxon>
        <taxon>Pseudomonadota</taxon>
        <taxon>Gammaproteobacteria</taxon>
        <taxon>Pseudomonadales</taxon>
        <taxon>Pseudomonadaceae</taxon>
        <taxon>Pseudomonas</taxon>
    </lineage>
</organism>
<proteinExistence type="predicted"/>
<evidence type="ECO:0000256" key="2">
    <source>
        <dbReference type="SAM" id="SignalP"/>
    </source>
</evidence>
<gene>
    <name evidence="3" type="ORF">V0R53_02985</name>
</gene>
<evidence type="ECO:0000313" key="3">
    <source>
        <dbReference type="EMBL" id="MEE1865354.1"/>
    </source>
</evidence>
<dbReference type="RefSeq" id="WP_330078791.1">
    <property type="nucleotide sequence ID" value="NZ_JAZDCU010000002.1"/>
</dbReference>
<dbReference type="PROSITE" id="PS51257">
    <property type="entry name" value="PROKAR_LIPOPROTEIN"/>
    <property type="match status" value="1"/>
</dbReference>
<keyword evidence="4" id="KW-1185">Reference proteome</keyword>
<dbReference type="PANTHER" id="PTHR40269:SF1">
    <property type="entry name" value="OUTER MEMBRANE PROTEIN"/>
    <property type="match status" value="1"/>
</dbReference>
<feature type="compositionally biased region" description="Low complexity" evidence="1">
    <location>
        <begin position="28"/>
        <end position="44"/>
    </location>
</feature>
<dbReference type="Proteomes" id="UP001307839">
    <property type="component" value="Unassembled WGS sequence"/>
</dbReference>
<feature type="compositionally biased region" description="Basic and acidic residues" evidence="1">
    <location>
        <begin position="372"/>
        <end position="384"/>
    </location>
</feature>
<sequence>MSACLHRAILLTIAMLALSGCSDKDAPPKATTASSASTVAAAPESAPPPAAPTAPSEAVFSTEQLDQMLAPLALYPDALLAQVLMATTYPGNVADAVVWSKAHPKVSGDAAVQQVADQPWDPSVQSLVAFPQVLATLGQDPVWVQRVGDAFLAQPDAVMNSVQRLRAKAKAAGHLESNEQQTVTVQPASAAAGGTTTVVQGSAPAQTIVIQPTNPQVVYVPSYNPSVVYGNWSSPSYPPAYYPPPPEYPIATALATGLAFGAGIAIVNSLWGDCDWDDHDVDINVNRYNNINNVNRRLDANQNNWRHNPAYRDGVPYRDQASRAQFDRRLPGSEQRTVYRGDTPARVEDRARARESLAQHGIEAPATSNLEARQRVQSADRERAQQSLEKQGISQTGSARERAQVADRQLKSDAQTRQRAQAPLQNRQHQQPARNQQVRQQVRQQHASTQAPRNNALAGVRNPSQSRIASNRGQVSQRSASRPSVASAGHQVQRPVRMQSSGGGRRR</sequence>
<comment type="caution">
    <text evidence="3">The sequence shown here is derived from an EMBL/GenBank/DDBJ whole genome shotgun (WGS) entry which is preliminary data.</text>
</comment>
<feature type="signal peptide" evidence="2">
    <location>
        <begin position="1"/>
        <end position="19"/>
    </location>
</feature>
<feature type="compositionally biased region" description="Basic and acidic residues" evidence="1">
    <location>
        <begin position="399"/>
        <end position="416"/>
    </location>
</feature>
<feature type="compositionally biased region" description="Basic and acidic residues" evidence="1">
    <location>
        <begin position="328"/>
        <end position="357"/>
    </location>
</feature>
<feature type="compositionally biased region" description="Polar residues" evidence="1">
    <location>
        <begin position="462"/>
        <end position="484"/>
    </location>
</feature>
<dbReference type="Pfam" id="PF11737">
    <property type="entry name" value="DUF3300"/>
    <property type="match status" value="1"/>
</dbReference>
<keyword evidence="2" id="KW-0732">Signal</keyword>
<dbReference type="AlphaFoldDB" id="A0AB35WTB8"/>
<feature type="compositionally biased region" description="Polar residues" evidence="1">
    <location>
        <begin position="385"/>
        <end position="398"/>
    </location>
</feature>
<dbReference type="InterPro" id="IPR021728">
    <property type="entry name" value="DUF3300"/>
</dbReference>
<reference evidence="3 4" key="1">
    <citation type="submission" date="2024-01" db="EMBL/GenBank/DDBJ databases">
        <title>Unpublished Manusciprt.</title>
        <authorList>
            <person name="Duman M."/>
            <person name="Valdes E.G."/>
            <person name="Ajmi N."/>
            <person name="Altun S."/>
            <person name="Saticioglu I.B."/>
        </authorList>
    </citation>
    <scope>NUCLEOTIDE SEQUENCE [LARGE SCALE GENOMIC DNA]</scope>
    <source>
        <strain evidence="3 4">120P</strain>
    </source>
</reference>
<dbReference type="EMBL" id="JAZDQP010000002">
    <property type="protein sequence ID" value="MEE1865354.1"/>
    <property type="molecule type" value="Genomic_DNA"/>
</dbReference>
<feature type="region of interest" description="Disordered" evidence="1">
    <location>
        <begin position="328"/>
        <end position="507"/>
    </location>
</feature>
<evidence type="ECO:0000256" key="1">
    <source>
        <dbReference type="SAM" id="MobiDB-lite"/>
    </source>
</evidence>
<protein>
    <submittedName>
        <fullName evidence="3">DUF3300 domain-containing protein</fullName>
    </submittedName>
</protein>
<feature type="compositionally biased region" description="Low complexity" evidence="1">
    <location>
        <begin position="425"/>
        <end position="447"/>
    </location>
</feature>
<feature type="chain" id="PRO_5044248640" evidence="2">
    <location>
        <begin position="20"/>
        <end position="507"/>
    </location>
</feature>
<evidence type="ECO:0000313" key="4">
    <source>
        <dbReference type="Proteomes" id="UP001307839"/>
    </source>
</evidence>
<accession>A0AB35WTB8</accession>
<feature type="region of interest" description="Disordered" evidence="1">
    <location>
        <begin position="26"/>
        <end position="55"/>
    </location>
</feature>
<name>A0AB35WTB8_9PSED</name>
<dbReference type="PANTHER" id="PTHR40269">
    <property type="entry name" value="OUTER MEMBRANE PROTEIN-RELATED"/>
    <property type="match status" value="1"/>
</dbReference>